<gene>
    <name evidence="1" type="ORF">TNCV_2506491</name>
</gene>
<reference evidence="1" key="1">
    <citation type="submission" date="2020-08" db="EMBL/GenBank/DDBJ databases">
        <title>Multicomponent nature underlies the extraordinary mechanical properties of spider dragline silk.</title>
        <authorList>
            <person name="Kono N."/>
            <person name="Nakamura H."/>
            <person name="Mori M."/>
            <person name="Yoshida Y."/>
            <person name="Ohtoshi R."/>
            <person name="Malay A.D."/>
            <person name="Moran D.A.P."/>
            <person name="Tomita M."/>
            <person name="Numata K."/>
            <person name="Arakawa K."/>
        </authorList>
    </citation>
    <scope>NUCLEOTIDE SEQUENCE</scope>
</reference>
<evidence type="ECO:0000313" key="2">
    <source>
        <dbReference type="Proteomes" id="UP000887159"/>
    </source>
</evidence>
<comment type="caution">
    <text evidence="1">The sequence shown here is derived from an EMBL/GenBank/DDBJ whole genome shotgun (WGS) entry which is preliminary data.</text>
</comment>
<dbReference type="Proteomes" id="UP000887159">
    <property type="component" value="Unassembled WGS sequence"/>
</dbReference>
<evidence type="ECO:0008006" key="3">
    <source>
        <dbReference type="Google" id="ProtNLM"/>
    </source>
</evidence>
<accession>A0A8X6WI68</accession>
<protein>
    <recommendedName>
        <fullName evidence="3">Tc1-like transposase DDE domain-containing protein</fullName>
    </recommendedName>
</protein>
<keyword evidence="2" id="KW-1185">Reference proteome</keyword>
<dbReference type="EMBL" id="BMAU01021422">
    <property type="protein sequence ID" value="GFY34346.1"/>
    <property type="molecule type" value="Genomic_DNA"/>
</dbReference>
<sequence>MVSSQLRHREKWLRWSWSRRLGDIMLNCQTDLHVFDRSSVTRDRYCKVVILTHVSPFPGAIEPHFAFMADNVLPHRTADVQ</sequence>
<evidence type="ECO:0000313" key="1">
    <source>
        <dbReference type="EMBL" id="GFY34346.1"/>
    </source>
</evidence>
<organism evidence="1 2">
    <name type="scientific">Trichonephila clavipes</name>
    <name type="common">Golden silk orbweaver</name>
    <name type="synonym">Nephila clavipes</name>
    <dbReference type="NCBI Taxonomy" id="2585209"/>
    <lineage>
        <taxon>Eukaryota</taxon>
        <taxon>Metazoa</taxon>
        <taxon>Ecdysozoa</taxon>
        <taxon>Arthropoda</taxon>
        <taxon>Chelicerata</taxon>
        <taxon>Arachnida</taxon>
        <taxon>Araneae</taxon>
        <taxon>Araneomorphae</taxon>
        <taxon>Entelegynae</taxon>
        <taxon>Araneoidea</taxon>
        <taxon>Nephilidae</taxon>
        <taxon>Trichonephila</taxon>
    </lineage>
</organism>
<proteinExistence type="predicted"/>
<dbReference type="AlphaFoldDB" id="A0A8X6WI68"/>
<name>A0A8X6WI68_TRICX</name>